<dbReference type="GO" id="GO:0046872">
    <property type="term" value="F:metal ion binding"/>
    <property type="evidence" value="ECO:0007669"/>
    <property type="project" value="UniProtKB-KW"/>
</dbReference>
<dbReference type="Proteomes" id="UP000501452">
    <property type="component" value="Chromosome"/>
</dbReference>
<dbReference type="GO" id="GO:0005344">
    <property type="term" value="F:oxygen carrier activity"/>
    <property type="evidence" value="ECO:0007669"/>
    <property type="project" value="UniProtKB-KW"/>
</dbReference>
<evidence type="ECO:0000259" key="6">
    <source>
        <dbReference type="PROSITE" id="PS01033"/>
    </source>
</evidence>
<dbReference type="InterPro" id="IPR000971">
    <property type="entry name" value="Globin"/>
</dbReference>
<dbReference type="AlphaFoldDB" id="A0A6G8QBF4"/>
<evidence type="ECO:0000256" key="2">
    <source>
        <dbReference type="ARBA" id="ARBA00022621"/>
    </source>
</evidence>
<dbReference type="PROSITE" id="PS01033">
    <property type="entry name" value="GLOBIN"/>
    <property type="match status" value="1"/>
</dbReference>
<dbReference type="RefSeq" id="WP_166177415.1">
    <property type="nucleotide sequence ID" value="NZ_CP045119.1"/>
</dbReference>
<keyword evidence="3" id="KW-0479">Metal-binding</keyword>
<dbReference type="GO" id="GO:0046210">
    <property type="term" value="P:nitric oxide catabolic process"/>
    <property type="evidence" value="ECO:0007669"/>
    <property type="project" value="TreeGrafter"/>
</dbReference>
<dbReference type="GO" id="GO:0071949">
    <property type="term" value="F:FAD binding"/>
    <property type="evidence" value="ECO:0007669"/>
    <property type="project" value="TreeGrafter"/>
</dbReference>
<keyword evidence="2 5" id="KW-0561">Oxygen transport</keyword>
<dbReference type="GO" id="GO:0019825">
    <property type="term" value="F:oxygen binding"/>
    <property type="evidence" value="ECO:0007669"/>
    <property type="project" value="InterPro"/>
</dbReference>
<evidence type="ECO:0000313" key="8">
    <source>
        <dbReference type="Proteomes" id="UP000501452"/>
    </source>
</evidence>
<dbReference type="PRINTS" id="PR00188">
    <property type="entry name" value="PLANTGLOBIN"/>
</dbReference>
<dbReference type="GO" id="GO:0020037">
    <property type="term" value="F:heme binding"/>
    <property type="evidence" value="ECO:0007669"/>
    <property type="project" value="InterPro"/>
</dbReference>
<evidence type="ECO:0000256" key="5">
    <source>
        <dbReference type="RuleBase" id="RU000356"/>
    </source>
</evidence>
<keyword evidence="5" id="KW-0813">Transport</keyword>
<dbReference type="PANTHER" id="PTHR43396:SF3">
    <property type="entry name" value="FLAVOHEMOPROTEIN"/>
    <property type="match status" value="1"/>
</dbReference>
<keyword evidence="1 5" id="KW-0349">Heme</keyword>
<dbReference type="InterPro" id="IPR012292">
    <property type="entry name" value="Globin/Proto"/>
</dbReference>
<reference evidence="7 8" key="1">
    <citation type="submission" date="2019-10" db="EMBL/GenBank/DDBJ databases">
        <title>Rubrobacter sp nov SCSIO 52090 isolated from a deep-sea sediment in the South China Sea.</title>
        <authorList>
            <person name="Chen R.W."/>
        </authorList>
    </citation>
    <scope>NUCLEOTIDE SEQUENCE [LARGE SCALE GENOMIC DNA]</scope>
    <source>
        <strain evidence="7 8">SCSIO 52909</strain>
    </source>
</reference>
<dbReference type="CDD" id="cd12131">
    <property type="entry name" value="HGbI-like"/>
    <property type="match status" value="1"/>
</dbReference>
<keyword evidence="7" id="KW-0675">Receptor</keyword>
<comment type="similarity">
    <text evidence="5">Belongs to the globin family.</text>
</comment>
<proteinExistence type="inferred from homology"/>
<dbReference type="GO" id="GO:0008941">
    <property type="term" value="F:nitric oxide dioxygenase NAD(P)H activity"/>
    <property type="evidence" value="ECO:0007669"/>
    <property type="project" value="TreeGrafter"/>
</dbReference>
<gene>
    <name evidence="7" type="ORF">GBA63_15005</name>
</gene>
<dbReference type="Gene3D" id="1.10.490.10">
    <property type="entry name" value="Globins"/>
    <property type="match status" value="1"/>
</dbReference>
<feature type="domain" description="Globin" evidence="6">
    <location>
        <begin position="2"/>
        <end position="137"/>
    </location>
</feature>
<protein>
    <submittedName>
        <fullName evidence="7">Hemin receptor</fullName>
    </submittedName>
</protein>
<evidence type="ECO:0000256" key="4">
    <source>
        <dbReference type="ARBA" id="ARBA00023004"/>
    </source>
</evidence>
<dbReference type="SUPFAM" id="SSF46458">
    <property type="entry name" value="Globin-like"/>
    <property type="match status" value="1"/>
</dbReference>
<dbReference type="Pfam" id="PF00042">
    <property type="entry name" value="Globin"/>
    <property type="match status" value="1"/>
</dbReference>
<evidence type="ECO:0000256" key="1">
    <source>
        <dbReference type="ARBA" id="ARBA00022617"/>
    </source>
</evidence>
<accession>A0A6G8QBF4</accession>
<dbReference type="GO" id="GO:0071500">
    <property type="term" value="P:cellular response to nitrosative stress"/>
    <property type="evidence" value="ECO:0007669"/>
    <property type="project" value="TreeGrafter"/>
</dbReference>
<name>A0A6G8QBF4_9ACTN</name>
<dbReference type="EMBL" id="CP045119">
    <property type="protein sequence ID" value="QIN83799.1"/>
    <property type="molecule type" value="Genomic_DNA"/>
</dbReference>
<keyword evidence="4" id="KW-0408">Iron</keyword>
<dbReference type="PANTHER" id="PTHR43396">
    <property type="entry name" value="FLAVOHEMOPROTEIN"/>
    <property type="match status" value="1"/>
</dbReference>
<keyword evidence="8" id="KW-1185">Reference proteome</keyword>
<evidence type="ECO:0000313" key="7">
    <source>
        <dbReference type="EMBL" id="QIN83799.1"/>
    </source>
</evidence>
<dbReference type="InterPro" id="IPR009050">
    <property type="entry name" value="Globin-like_sf"/>
</dbReference>
<evidence type="ECO:0000256" key="3">
    <source>
        <dbReference type="ARBA" id="ARBA00022723"/>
    </source>
</evidence>
<dbReference type="KEGG" id="rub:GBA63_15005"/>
<organism evidence="7 8">
    <name type="scientific">Rubrobacter tropicus</name>
    <dbReference type="NCBI Taxonomy" id="2653851"/>
    <lineage>
        <taxon>Bacteria</taxon>
        <taxon>Bacillati</taxon>
        <taxon>Actinomycetota</taxon>
        <taxon>Rubrobacteria</taxon>
        <taxon>Rubrobacterales</taxon>
        <taxon>Rubrobacteraceae</taxon>
        <taxon>Rubrobacter</taxon>
    </lineage>
</organism>
<sequence>MPLTDHQKALVRSTWAQVLPISDEAARLFYGRLFEIDPSTRPLFASANMPEQGKKLMQTIDVAVASLDDLDRIRPAVEDLGRRHVDYGVAEEHYATVGAALLWTLDRGLGDGFTPEAEAAWTETYGILSGIMKEASARA</sequence>